<evidence type="ECO:0000313" key="2">
    <source>
        <dbReference type="EMBL" id="SAL45556.1"/>
    </source>
</evidence>
<dbReference type="PANTHER" id="PTHR38443:SF2">
    <property type="entry name" value="NON-HEMOLYTIC ENTEROTOXIN LYTIC COMPONENT L1"/>
    <property type="match status" value="1"/>
</dbReference>
<dbReference type="InterPro" id="IPR052785">
    <property type="entry name" value="Enterotoxin_cmpnt"/>
</dbReference>
<evidence type="ECO:0000256" key="1">
    <source>
        <dbReference type="SAM" id="Phobius"/>
    </source>
</evidence>
<gene>
    <name evidence="2" type="ORF">AWB70_03549</name>
</gene>
<dbReference type="SUPFAM" id="SSF58100">
    <property type="entry name" value="Bacterial hemolysins"/>
    <property type="match status" value="1"/>
</dbReference>
<proteinExistence type="predicted"/>
<keyword evidence="1" id="KW-0472">Membrane</keyword>
<dbReference type="CDD" id="cd22652">
    <property type="entry name" value="ClyA_AhlB-like"/>
    <property type="match status" value="1"/>
</dbReference>
<sequence length="377" mass="39391">MSDTAKAPDTFEASIDGQREKVKAQAAAGLILQAHCMSVEAQPLVSFEGVEKLEAVKVRANNALGVAKAHARNYLDVIQPRIITTFTSIEEYFLLQRTVTEALVDIQSREDAKTIIRLLQERVAEFKTQSVSNRTALETLRTNLSEDQSAFKGITIELTGLLEGDKGVLADITGQLSSIDGKIAGAAVGVALGGLAVIAGGIMFVVGAFTSFVTGGAAVALCVAGGAVIGTGAAAVAGSSIALGGLLNMKSDLLVREAKLKNEVKLVNGMMSGFGSLASSAAAAQDSAQSMANAWGFMGDHLESLYGNLDKGKTDNAMLRKIFLAAAEKSVAPIERDVAIIRDQMTAPHYQQDVSGPRVGDAVIQAAQKEEAKRLAA</sequence>
<dbReference type="RefSeq" id="WP_053570459.1">
    <property type="nucleotide sequence ID" value="NZ_FCNY02000008.1"/>
</dbReference>
<dbReference type="Pfam" id="PF05791">
    <property type="entry name" value="Bacillus_HBL"/>
    <property type="match status" value="1"/>
</dbReference>
<dbReference type="Proteomes" id="UP000054740">
    <property type="component" value="Unassembled WGS sequence"/>
</dbReference>
<reference evidence="3" key="1">
    <citation type="submission" date="2016-01" db="EMBL/GenBank/DDBJ databases">
        <authorList>
            <person name="Peeters C."/>
        </authorList>
    </citation>
    <scope>NUCLEOTIDE SEQUENCE [LARGE SCALE GENOMIC DNA]</scope>
</reference>
<feature type="transmembrane region" description="Helical" evidence="1">
    <location>
        <begin position="183"/>
        <end position="206"/>
    </location>
</feature>
<keyword evidence="1" id="KW-1133">Transmembrane helix</keyword>
<keyword evidence="1" id="KW-0812">Transmembrane</keyword>
<dbReference type="Gene3D" id="1.20.1170.10">
    <property type="match status" value="1"/>
</dbReference>
<accession>A0A158HMR0</accession>
<evidence type="ECO:0000313" key="3">
    <source>
        <dbReference type="Proteomes" id="UP000054740"/>
    </source>
</evidence>
<protein>
    <submittedName>
        <fullName evidence="2">Hemolytic enterotoxin (HBL)</fullName>
    </submittedName>
</protein>
<organism evidence="2 3">
    <name type="scientific">Caballeronia cordobensis</name>
    <name type="common">Burkholderia cordobensis</name>
    <dbReference type="NCBI Taxonomy" id="1353886"/>
    <lineage>
        <taxon>Bacteria</taxon>
        <taxon>Pseudomonadati</taxon>
        <taxon>Pseudomonadota</taxon>
        <taxon>Betaproteobacteria</taxon>
        <taxon>Burkholderiales</taxon>
        <taxon>Burkholderiaceae</taxon>
        <taxon>Caballeronia</taxon>
    </lineage>
</organism>
<dbReference type="EMBL" id="FCNY02000008">
    <property type="protein sequence ID" value="SAL45556.1"/>
    <property type="molecule type" value="Genomic_DNA"/>
</dbReference>
<dbReference type="PANTHER" id="PTHR38443">
    <property type="match status" value="1"/>
</dbReference>
<name>A0A158HMR0_CABCO</name>
<dbReference type="InterPro" id="IPR008414">
    <property type="entry name" value="HBL"/>
</dbReference>
<dbReference type="AlphaFoldDB" id="A0A158HMR0"/>
<dbReference type="GO" id="GO:0016020">
    <property type="term" value="C:membrane"/>
    <property type="evidence" value="ECO:0007669"/>
    <property type="project" value="InterPro"/>
</dbReference>
<keyword evidence="3" id="KW-1185">Reference proteome</keyword>
<feature type="transmembrane region" description="Helical" evidence="1">
    <location>
        <begin position="218"/>
        <end position="247"/>
    </location>
</feature>